<dbReference type="Proteomes" id="UP000821598">
    <property type="component" value="Unassembled WGS sequence"/>
</dbReference>
<organism evidence="1 2">
    <name type="scientific">Paraburkholderia youngii</name>
    <dbReference type="NCBI Taxonomy" id="2782701"/>
    <lineage>
        <taxon>Bacteria</taxon>
        <taxon>Pseudomonadati</taxon>
        <taxon>Pseudomonadota</taxon>
        <taxon>Betaproteobacteria</taxon>
        <taxon>Burkholderiales</taxon>
        <taxon>Burkholderiaceae</taxon>
        <taxon>Paraburkholderia</taxon>
    </lineage>
</organism>
<dbReference type="InterPro" id="IPR047677">
    <property type="entry name" value="GDCCVxC"/>
</dbReference>
<reference evidence="1 2" key="1">
    <citation type="submission" date="2019-08" db="EMBL/GenBank/DDBJ databases">
        <title>Paraburkholderia simonii sp. nov. and P. youngii sp. nov. Brazilian and Mexican Mimosa-associated rhizobia.</title>
        <authorList>
            <person name="Mavima L."/>
            <person name="Beukes C.W."/>
            <person name="Palmer M."/>
            <person name="De Meyer S.E."/>
            <person name="James E.K."/>
            <person name="Maluk M."/>
            <person name="Avontuur J.R."/>
            <person name="Chan W.Y."/>
            <person name="Venter S.N."/>
            <person name="Steenkamp E.T."/>
        </authorList>
    </citation>
    <scope>NUCLEOTIDE SEQUENCE [LARGE SCALE GENOMIC DNA]</scope>
    <source>
        <strain evidence="1 2">JPY454</strain>
    </source>
</reference>
<name>A0ABX2NFR1_9BURK</name>
<dbReference type="RefSeq" id="WP_254905720.1">
    <property type="nucleotide sequence ID" value="NZ_JBNDJL010000008.1"/>
</dbReference>
<evidence type="ECO:0000313" key="1">
    <source>
        <dbReference type="EMBL" id="NVI02925.1"/>
    </source>
</evidence>
<dbReference type="EMBL" id="VOMC01000003">
    <property type="protein sequence ID" value="NVI02925.1"/>
    <property type="molecule type" value="Genomic_DNA"/>
</dbReference>
<keyword evidence="2" id="KW-1185">Reference proteome</keyword>
<protein>
    <submittedName>
        <fullName evidence="1">Uncharacterized protein</fullName>
    </submittedName>
</protein>
<comment type="caution">
    <text evidence="1">The sequence shown here is derived from an EMBL/GenBank/DDBJ whole genome shotgun (WGS) entry which is preliminary data.</text>
</comment>
<sequence>MQASPILESALTCPHCGCVTVVTMPTDACVYFYECPRCKALLSPKSGDCCVFCSYGLVKCPSVQEAGACCAKSVTRAGP</sequence>
<proteinExistence type="predicted"/>
<dbReference type="NCBIfam" id="NF041374">
    <property type="entry name" value="GDCCVxC"/>
    <property type="match status" value="1"/>
</dbReference>
<accession>A0ABX2NFR1</accession>
<gene>
    <name evidence="1" type="ORF">FSB64_03705</name>
</gene>
<evidence type="ECO:0000313" key="2">
    <source>
        <dbReference type="Proteomes" id="UP000821598"/>
    </source>
</evidence>